<dbReference type="AlphaFoldDB" id="A0A438EWK2"/>
<dbReference type="InterPro" id="IPR043502">
    <property type="entry name" value="DNA/RNA_pol_sf"/>
</dbReference>
<proteinExistence type="predicted"/>
<organism evidence="2 3">
    <name type="scientific">Vitis vinifera</name>
    <name type="common">Grape</name>
    <dbReference type="NCBI Taxonomy" id="29760"/>
    <lineage>
        <taxon>Eukaryota</taxon>
        <taxon>Viridiplantae</taxon>
        <taxon>Streptophyta</taxon>
        <taxon>Embryophyta</taxon>
        <taxon>Tracheophyta</taxon>
        <taxon>Spermatophyta</taxon>
        <taxon>Magnoliopsida</taxon>
        <taxon>eudicotyledons</taxon>
        <taxon>Gunneridae</taxon>
        <taxon>Pentapetalae</taxon>
        <taxon>rosids</taxon>
        <taxon>Vitales</taxon>
        <taxon>Vitaceae</taxon>
        <taxon>Viteae</taxon>
        <taxon>Vitis</taxon>
    </lineage>
</organism>
<protein>
    <submittedName>
        <fullName evidence="2">Transposon TX1 uncharacterized 149 kDa protein</fullName>
    </submittedName>
</protein>
<dbReference type="PROSITE" id="PS50878">
    <property type="entry name" value="RT_POL"/>
    <property type="match status" value="1"/>
</dbReference>
<dbReference type="InterPro" id="IPR005135">
    <property type="entry name" value="Endo/exonuclease/phosphatase"/>
</dbReference>
<feature type="domain" description="Reverse transcriptase" evidence="1">
    <location>
        <begin position="456"/>
        <end position="711"/>
    </location>
</feature>
<dbReference type="Proteomes" id="UP000288805">
    <property type="component" value="Unassembled WGS sequence"/>
</dbReference>
<comment type="caution">
    <text evidence="2">The sequence shown here is derived from an EMBL/GenBank/DDBJ whole genome shotgun (WGS) entry which is preliminary data.</text>
</comment>
<sequence>MKLRIISWNVRGANDRDKRRLIKSLIKTQKADLVCLQETKVQRMTSSIVRSLGVGRSLEWGALDSQGMAGGVLVYWDIRVLELLEMEIGNFSVSCRFKNVEDDFCWVFTGVYGPAVGRLREDFWEEMGTIRGLWQDPWCVGGDFNVIRLLGERNRISRLSAAMRRFSEVIDDLELRDFPLQGGSFTWRGGLNNQTQSRLDRFLVSEDWEGYFSGAIQSLLPRIVSDHCPILLDCGGTRKGPSPFRFENMWLKEEGFRDLIRNWWVGFNFRGSYSFTLSEKLKALKACLKVWNREVFGNVNGRKESALKQMMLWDAIEGDRVLNTEEQNSRKKALEEYEKWVIMEEIAWRQKSRELWLREGDRNTGYFHKMANAHRRVNSMVKIKINGTWVSEESDIKEGVVQAFHSLLSETAEWRPRCNGLQVGVLEGENATMLEAPFSEEELEFFEGGSDGFFKEFHDQGKFVKSINASFLVLIPKKGGAEDLKDFRPISLVGSLYKLLAKVLANRLKKVMGKLVSKSQNAFVEGRQILDASLIANEAIHSMQNSGGGGILCKLDIEKAYDHVNWSFLFWLMEMMGFGAKWISWIQWCIGTVSFSVLINGTSSGFFKSSRGLRQGDPLSPYLFVIVMEALRCLLKRAKEGGFLSGWHLSAMSGLKVNLDKSEIIAVGRVENVEEVALEFGCKVSRLPSTYLGLPLGARFKEVATWDGVEERSTLSSMPIYCMSLFQMPRSVSLRLERIQRDFLWGGGALERKPHLVEWSIICSDKRKGGLGVRSLALLNKALLCKWSWRFAVEREALWRQVISAKYGEEEGGWRSCVVRGSFGVGLWKAIRRGWEAVGNNLAYAVGNGRRIRFWEDKWCGDDKLCSLFPSLYAISLDKEAWVADVWSHSGGGVWAPRFSRSINDWEVIEVERLLLRLQGRRVYSDVEDEVIWTKAKDKRFSVKSLYKDLDPERREEFPANIIWNSLVPPRRKNPLITYSCIVGWPDVYGAFFSLYLEFHGCSPIQ</sequence>
<dbReference type="Pfam" id="PF03372">
    <property type="entry name" value="Exo_endo_phos"/>
    <property type="match status" value="1"/>
</dbReference>
<dbReference type="SUPFAM" id="SSF56219">
    <property type="entry name" value="DNase I-like"/>
    <property type="match status" value="1"/>
</dbReference>
<dbReference type="EMBL" id="QGNW01001173">
    <property type="protein sequence ID" value="RVW52101.1"/>
    <property type="molecule type" value="Genomic_DNA"/>
</dbReference>
<evidence type="ECO:0000313" key="3">
    <source>
        <dbReference type="Proteomes" id="UP000288805"/>
    </source>
</evidence>
<dbReference type="PROSITE" id="PS00726">
    <property type="entry name" value="AP_NUCLEASE_F1_1"/>
    <property type="match status" value="1"/>
</dbReference>
<dbReference type="Gene3D" id="3.60.10.10">
    <property type="entry name" value="Endonuclease/exonuclease/phosphatase"/>
    <property type="match status" value="1"/>
</dbReference>
<dbReference type="InterPro" id="IPR020847">
    <property type="entry name" value="AP_endonuclease_F1_BS"/>
</dbReference>
<dbReference type="Pfam" id="PF00078">
    <property type="entry name" value="RVT_1"/>
    <property type="match status" value="1"/>
</dbReference>
<dbReference type="InterPro" id="IPR000477">
    <property type="entry name" value="RT_dom"/>
</dbReference>
<reference evidence="2 3" key="1">
    <citation type="journal article" date="2018" name="PLoS Genet.">
        <title>Population sequencing reveals clonal diversity and ancestral inbreeding in the grapevine cultivar Chardonnay.</title>
        <authorList>
            <person name="Roach M.J."/>
            <person name="Johnson D.L."/>
            <person name="Bohlmann J."/>
            <person name="van Vuuren H.J."/>
            <person name="Jones S.J."/>
            <person name="Pretorius I.S."/>
            <person name="Schmidt S.A."/>
            <person name="Borneman A.R."/>
        </authorList>
    </citation>
    <scope>NUCLEOTIDE SEQUENCE [LARGE SCALE GENOMIC DNA]</scope>
    <source>
        <strain evidence="3">cv. Chardonnay</strain>
        <tissue evidence="2">Leaf</tissue>
    </source>
</reference>
<gene>
    <name evidence="2" type="primary">YTX2_447</name>
    <name evidence="2" type="ORF">CK203_095079</name>
</gene>
<dbReference type="SUPFAM" id="SSF56672">
    <property type="entry name" value="DNA/RNA polymerases"/>
    <property type="match status" value="1"/>
</dbReference>
<dbReference type="PANTHER" id="PTHR33116:SF78">
    <property type="entry name" value="OS12G0587133 PROTEIN"/>
    <property type="match status" value="1"/>
</dbReference>
<dbReference type="GO" id="GO:0006281">
    <property type="term" value="P:DNA repair"/>
    <property type="evidence" value="ECO:0007669"/>
    <property type="project" value="InterPro"/>
</dbReference>
<evidence type="ECO:0000313" key="2">
    <source>
        <dbReference type="EMBL" id="RVW52101.1"/>
    </source>
</evidence>
<accession>A0A438EWK2</accession>
<dbReference type="InterPro" id="IPR036691">
    <property type="entry name" value="Endo/exonu/phosph_ase_sf"/>
</dbReference>
<dbReference type="CDD" id="cd01650">
    <property type="entry name" value="RT_nLTR_like"/>
    <property type="match status" value="1"/>
</dbReference>
<dbReference type="PANTHER" id="PTHR33116">
    <property type="entry name" value="REVERSE TRANSCRIPTASE ZINC-BINDING DOMAIN-CONTAINING PROTEIN-RELATED-RELATED"/>
    <property type="match status" value="1"/>
</dbReference>
<evidence type="ECO:0000259" key="1">
    <source>
        <dbReference type="PROSITE" id="PS50878"/>
    </source>
</evidence>
<dbReference type="GO" id="GO:0003677">
    <property type="term" value="F:DNA binding"/>
    <property type="evidence" value="ECO:0007669"/>
    <property type="project" value="InterPro"/>
</dbReference>
<name>A0A438EWK2_VITVI</name>
<dbReference type="GO" id="GO:0004519">
    <property type="term" value="F:endonuclease activity"/>
    <property type="evidence" value="ECO:0007669"/>
    <property type="project" value="InterPro"/>
</dbReference>